<name>A0A9P6GYD1_9MICR</name>
<keyword evidence="2" id="KW-1185">Reference proteome</keyword>
<dbReference type="Proteomes" id="UP000740883">
    <property type="component" value="Unassembled WGS sequence"/>
</dbReference>
<evidence type="ECO:0000313" key="1">
    <source>
        <dbReference type="EMBL" id="KAF9762772.1"/>
    </source>
</evidence>
<evidence type="ECO:0000313" key="2">
    <source>
        <dbReference type="Proteomes" id="UP000740883"/>
    </source>
</evidence>
<reference evidence="1 2" key="1">
    <citation type="journal article" date="2020" name="Genome Biol. Evol.">
        <title>Comparative genomics of strictly vertically transmitted, feminizing microsporidia endosymbionts of amphipod crustaceans.</title>
        <authorList>
            <person name="Cormier A."/>
            <person name="Chebbi M.A."/>
            <person name="Giraud I."/>
            <person name="Wattier R."/>
            <person name="Teixeira M."/>
            <person name="Gilbert C."/>
            <person name="Rigaud T."/>
            <person name="Cordaux R."/>
        </authorList>
    </citation>
    <scope>NUCLEOTIDE SEQUENCE [LARGE SCALE GENOMIC DNA]</scope>
    <source>
        <strain evidence="1 2">Ou3-Ou53</strain>
    </source>
</reference>
<proteinExistence type="predicted"/>
<accession>A0A9P6GYD1</accession>
<dbReference type="AlphaFoldDB" id="A0A9P6GYD1"/>
<comment type="caution">
    <text evidence="1">The sequence shown here is derived from an EMBL/GenBank/DDBJ whole genome shotgun (WGS) entry which is preliminary data.</text>
</comment>
<sequence>MHKFLHHLPLSSFMNRKEKLEIFRSFSAEDILEYAEKLEDDLLEEFVESFEKFNSELEENVNKKITIVKNKKTNFNLLMKRTWLTLKDTEKEKMAKFFSELENAVK</sequence>
<dbReference type="EMBL" id="SBJO01000135">
    <property type="protein sequence ID" value="KAF9762772.1"/>
    <property type="molecule type" value="Genomic_DNA"/>
</dbReference>
<gene>
    <name evidence="1" type="ORF">NGRA_1764</name>
</gene>
<protein>
    <submittedName>
        <fullName evidence="1">Uncharacterized protein</fullName>
    </submittedName>
</protein>
<organism evidence="1 2">
    <name type="scientific">Nosema granulosis</name>
    <dbReference type="NCBI Taxonomy" id="83296"/>
    <lineage>
        <taxon>Eukaryota</taxon>
        <taxon>Fungi</taxon>
        <taxon>Fungi incertae sedis</taxon>
        <taxon>Microsporidia</taxon>
        <taxon>Nosematidae</taxon>
        <taxon>Nosema</taxon>
    </lineage>
</organism>